<dbReference type="InterPro" id="IPR034466">
    <property type="entry name" value="Methyltransferase_Class_B"/>
</dbReference>
<dbReference type="PANTHER" id="PTHR43409">
    <property type="entry name" value="ANAEROBIC MAGNESIUM-PROTOPORPHYRIN IX MONOMETHYL ESTER CYCLASE-RELATED"/>
    <property type="match status" value="1"/>
</dbReference>
<accession>A0ABU9VU26</accession>
<keyword evidence="6" id="KW-0408">Iron</keyword>
<dbReference type="SUPFAM" id="SSF102114">
    <property type="entry name" value="Radical SAM enzymes"/>
    <property type="match status" value="1"/>
</dbReference>
<keyword evidence="11" id="KW-1185">Reference proteome</keyword>
<dbReference type="SUPFAM" id="SSF52242">
    <property type="entry name" value="Cobalamin (vitamin B12)-binding domain"/>
    <property type="match status" value="1"/>
</dbReference>
<dbReference type="InterPro" id="IPR007197">
    <property type="entry name" value="rSAM"/>
</dbReference>
<dbReference type="InterPro" id="IPR013785">
    <property type="entry name" value="Aldolase_TIM"/>
</dbReference>
<dbReference type="Pfam" id="PF02310">
    <property type="entry name" value="B12-binding"/>
    <property type="match status" value="1"/>
</dbReference>
<dbReference type="InterPro" id="IPR051198">
    <property type="entry name" value="BchE-like"/>
</dbReference>
<dbReference type="Pfam" id="PF04055">
    <property type="entry name" value="Radical_SAM"/>
    <property type="match status" value="1"/>
</dbReference>
<keyword evidence="4" id="KW-0949">S-adenosyl-L-methionine</keyword>
<keyword evidence="7" id="KW-0411">Iron-sulfur</keyword>
<sequence>MNLLLVRLKPPKETIGLQHVMICEPLELEYAAAMVTQPGVTVQVLDMILEKRPLETHLKEIRPHLVGFTGYITHVNLIREAARQVKALLPHCGVVVGGVHGEVLPEDFHDPAIDVILESHSLSAFQQLVTLLLAQGQADPKAPLFPLKSPLSILGVHQPGTRQPKETSFDHPLPLRQATAKYRHRYHYLFHRPCALMKTSFGCPYQCTFCFCRQITGGAYFTRPLDSVVAELLTIEEEHIYIVDDDFLVSPQRVLDFCQSVDEQGIRKRFLVYGRADFISRHPEVIRRFRQSGLEAVIVGLESSRPEDLDQYHKETTLEENERAVAILHQYQVVVYATLILDPAFTPADFRRLGRWLRNLSLVFVNLQPLTPLRGTPLYDSYREQLIEPETHVEKWDLAHLVLQPTAMSRRRFYLELLFLYIRVTLHPRSLFWLLKRYGLWESLRLSRGSSHITWQYLGKILRGH</sequence>
<evidence type="ECO:0000256" key="4">
    <source>
        <dbReference type="ARBA" id="ARBA00022691"/>
    </source>
</evidence>
<dbReference type="PROSITE" id="PS51332">
    <property type="entry name" value="B12_BINDING"/>
    <property type="match status" value="1"/>
</dbReference>
<evidence type="ECO:0000313" key="10">
    <source>
        <dbReference type="EMBL" id="MEN1760493.1"/>
    </source>
</evidence>
<dbReference type="SFLD" id="SFLDS00029">
    <property type="entry name" value="Radical_SAM"/>
    <property type="match status" value="1"/>
</dbReference>
<evidence type="ECO:0000259" key="9">
    <source>
        <dbReference type="PROSITE" id="PS51918"/>
    </source>
</evidence>
<dbReference type="PANTHER" id="PTHR43409:SF7">
    <property type="entry name" value="BLL1977 PROTEIN"/>
    <property type="match status" value="1"/>
</dbReference>
<protein>
    <submittedName>
        <fullName evidence="10">B12-binding domain-containing radical SAM protein</fullName>
    </submittedName>
</protein>
<dbReference type="Gene3D" id="3.20.20.70">
    <property type="entry name" value="Aldolase class I"/>
    <property type="match status" value="1"/>
</dbReference>
<evidence type="ECO:0000313" key="11">
    <source>
        <dbReference type="Proteomes" id="UP001407405"/>
    </source>
</evidence>
<feature type="domain" description="Radical SAM core" evidence="9">
    <location>
        <begin position="189"/>
        <end position="411"/>
    </location>
</feature>
<evidence type="ECO:0000256" key="1">
    <source>
        <dbReference type="ARBA" id="ARBA00001966"/>
    </source>
</evidence>
<dbReference type="EMBL" id="JBCITM010000007">
    <property type="protein sequence ID" value="MEN1760493.1"/>
    <property type="molecule type" value="Genomic_DNA"/>
</dbReference>
<keyword evidence="2" id="KW-0489">Methyltransferase</keyword>
<dbReference type="CDD" id="cd01335">
    <property type="entry name" value="Radical_SAM"/>
    <property type="match status" value="1"/>
</dbReference>
<comment type="caution">
    <text evidence="10">The sequence shown here is derived from an EMBL/GenBank/DDBJ whole genome shotgun (WGS) entry which is preliminary data.</text>
</comment>
<dbReference type="SFLD" id="SFLDG01082">
    <property type="entry name" value="B12-binding_domain_containing"/>
    <property type="match status" value="1"/>
</dbReference>
<evidence type="ECO:0000259" key="8">
    <source>
        <dbReference type="PROSITE" id="PS51332"/>
    </source>
</evidence>
<evidence type="ECO:0000256" key="3">
    <source>
        <dbReference type="ARBA" id="ARBA00022679"/>
    </source>
</evidence>
<gene>
    <name evidence="10" type="ORF">AAIG11_08415</name>
</gene>
<organism evidence="10 11">
    <name type="scientific">Anoxynatronum sibiricum</name>
    <dbReference type="NCBI Taxonomy" id="210623"/>
    <lineage>
        <taxon>Bacteria</taxon>
        <taxon>Bacillati</taxon>
        <taxon>Bacillota</taxon>
        <taxon>Clostridia</taxon>
        <taxon>Eubacteriales</taxon>
        <taxon>Clostridiaceae</taxon>
        <taxon>Anoxynatronum</taxon>
    </lineage>
</organism>
<comment type="cofactor">
    <cofactor evidence="1">
        <name>[4Fe-4S] cluster</name>
        <dbReference type="ChEBI" id="CHEBI:49883"/>
    </cofactor>
</comment>
<dbReference type="SMART" id="SM00729">
    <property type="entry name" value="Elp3"/>
    <property type="match status" value="1"/>
</dbReference>
<evidence type="ECO:0000256" key="7">
    <source>
        <dbReference type="ARBA" id="ARBA00023014"/>
    </source>
</evidence>
<dbReference type="InterPro" id="IPR058240">
    <property type="entry name" value="rSAM_sf"/>
</dbReference>
<evidence type="ECO:0000256" key="2">
    <source>
        <dbReference type="ARBA" id="ARBA00022603"/>
    </source>
</evidence>
<dbReference type="Proteomes" id="UP001407405">
    <property type="component" value="Unassembled WGS sequence"/>
</dbReference>
<feature type="domain" description="B12-binding" evidence="8">
    <location>
        <begin position="7"/>
        <end position="139"/>
    </location>
</feature>
<keyword evidence="5" id="KW-0479">Metal-binding</keyword>
<dbReference type="PROSITE" id="PS51918">
    <property type="entry name" value="RADICAL_SAM"/>
    <property type="match status" value="1"/>
</dbReference>
<proteinExistence type="predicted"/>
<dbReference type="Gene3D" id="3.40.50.280">
    <property type="entry name" value="Cobalamin-binding domain"/>
    <property type="match status" value="1"/>
</dbReference>
<name>A0ABU9VU26_9CLOT</name>
<dbReference type="RefSeq" id="WP_343185815.1">
    <property type="nucleotide sequence ID" value="NZ_JBCITM010000007.1"/>
</dbReference>
<reference evidence="10 11" key="1">
    <citation type="submission" date="2024-04" db="EMBL/GenBank/DDBJ databases">
        <title>Genome sequencing and metabolic network reconstruction of aminoacids and betaine degradation by Anoxynatronum sibiricum.</title>
        <authorList>
            <person name="Detkova E.N."/>
            <person name="Boltjanskaja Y.V."/>
            <person name="Mardanov A.V."/>
            <person name="Kevbrin V."/>
        </authorList>
    </citation>
    <scope>NUCLEOTIDE SEQUENCE [LARGE SCALE GENOMIC DNA]</scope>
    <source>
        <strain evidence="10 11">Z-7981</strain>
    </source>
</reference>
<dbReference type="InterPro" id="IPR006638">
    <property type="entry name" value="Elp3/MiaA/NifB-like_rSAM"/>
</dbReference>
<dbReference type="SFLD" id="SFLDG01123">
    <property type="entry name" value="methyltransferase_(Class_B)"/>
    <property type="match status" value="1"/>
</dbReference>
<dbReference type="InterPro" id="IPR006158">
    <property type="entry name" value="Cobalamin-bd"/>
</dbReference>
<keyword evidence="3" id="KW-0808">Transferase</keyword>
<dbReference type="InterPro" id="IPR036724">
    <property type="entry name" value="Cobalamin-bd_sf"/>
</dbReference>
<evidence type="ECO:0000256" key="5">
    <source>
        <dbReference type="ARBA" id="ARBA00022723"/>
    </source>
</evidence>
<evidence type="ECO:0000256" key="6">
    <source>
        <dbReference type="ARBA" id="ARBA00023004"/>
    </source>
</evidence>